<gene>
    <name evidence="1" type="ORF">J2782_002011</name>
</gene>
<name>A0ABU1M994_9HYPH</name>
<evidence type="ECO:0008006" key="3">
    <source>
        <dbReference type="Google" id="ProtNLM"/>
    </source>
</evidence>
<sequence>MGPEVGFVIETHYGKKVLLRTSTSAFDRILLSNTDLTQVSQTQLTALAHNLNTIPRKCLGFKTPAGVFASLLQEAA</sequence>
<accession>A0ABU1M994</accession>
<protein>
    <recommendedName>
        <fullName evidence="3">Transposase</fullName>
    </recommendedName>
</protein>
<organism evidence="1 2">
    <name type="scientific">Brucella pseudogrignonensis</name>
    <dbReference type="NCBI Taxonomy" id="419475"/>
    <lineage>
        <taxon>Bacteria</taxon>
        <taxon>Pseudomonadati</taxon>
        <taxon>Pseudomonadota</taxon>
        <taxon>Alphaproteobacteria</taxon>
        <taxon>Hyphomicrobiales</taxon>
        <taxon>Brucellaceae</taxon>
        <taxon>Brucella/Ochrobactrum group</taxon>
        <taxon>Brucella</taxon>
    </lineage>
</organism>
<reference evidence="1 2" key="1">
    <citation type="submission" date="2023-07" db="EMBL/GenBank/DDBJ databases">
        <title>Sorghum-associated microbial communities from plants grown in Nebraska, USA.</title>
        <authorList>
            <person name="Schachtman D."/>
        </authorList>
    </citation>
    <scope>NUCLEOTIDE SEQUENCE [LARGE SCALE GENOMIC DNA]</scope>
    <source>
        <strain evidence="1 2">DS1730</strain>
    </source>
</reference>
<comment type="caution">
    <text evidence="1">The sequence shown here is derived from an EMBL/GenBank/DDBJ whole genome shotgun (WGS) entry which is preliminary data.</text>
</comment>
<keyword evidence="2" id="KW-1185">Reference proteome</keyword>
<dbReference type="EMBL" id="JAVDQT010000002">
    <property type="protein sequence ID" value="MDR6432276.1"/>
    <property type="molecule type" value="Genomic_DNA"/>
</dbReference>
<dbReference type="RefSeq" id="WP_404989619.1">
    <property type="nucleotide sequence ID" value="NZ_JAVDQT010000002.1"/>
</dbReference>
<proteinExistence type="predicted"/>
<evidence type="ECO:0000313" key="2">
    <source>
        <dbReference type="Proteomes" id="UP001184614"/>
    </source>
</evidence>
<evidence type="ECO:0000313" key="1">
    <source>
        <dbReference type="EMBL" id="MDR6432276.1"/>
    </source>
</evidence>
<dbReference type="Proteomes" id="UP001184614">
    <property type="component" value="Unassembled WGS sequence"/>
</dbReference>